<dbReference type="AlphaFoldDB" id="A0A381YWE6"/>
<dbReference type="InterPro" id="IPR015995">
    <property type="entry name" value="MlrC_N"/>
</dbReference>
<evidence type="ECO:0008006" key="4">
    <source>
        <dbReference type="Google" id="ProtNLM"/>
    </source>
</evidence>
<evidence type="ECO:0000313" key="3">
    <source>
        <dbReference type="EMBL" id="SVA80817.1"/>
    </source>
</evidence>
<protein>
    <recommendedName>
        <fullName evidence="4">Microcystin LR degradation protein MlrC N-terminal domain-containing protein</fullName>
    </recommendedName>
</protein>
<dbReference type="Pfam" id="PF07171">
    <property type="entry name" value="MlrC_C"/>
    <property type="match status" value="1"/>
</dbReference>
<feature type="domain" description="Microcystin LR degradation protein MlrC N-terminal" evidence="2">
    <location>
        <begin position="3"/>
        <end position="288"/>
    </location>
</feature>
<feature type="non-terminal residue" evidence="3">
    <location>
        <position position="1"/>
    </location>
</feature>
<gene>
    <name evidence="3" type="ORF">METZ01_LOCUS133671</name>
</gene>
<reference evidence="3" key="1">
    <citation type="submission" date="2018-05" db="EMBL/GenBank/DDBJ databases">
        <authorList>
            <person name="Lanie J.A."/>
            <person name="Ng W.-L."/>
            <person name="Kazmierczak K.M."/>
            <person name="Andrzejewski T.M."/>
            <person name="Davidsen T.M."/>
            <person name="Wayne K.J."/>
            <person name="Tettelin H."/>
            <person name="Glass J.I."/>
            <person name="Rusch D."/>
            <person name="Podicherti R."/>
            <person name="Tsui H.-C.T."/>
            <person name="Winkler M.E."/>
        </authorList>
    </citation>
    <scope>NUCLEOTIDE SEQUENCE</scope>
</reference>
<dbReference type="PIRSF" id="PIRSF012702">
    <property type="entry name" value="UCP012702"/>
    <property type="match status" value="1"/>
</dbReference>
<accession>A0A381YWE6</accession>
<feature type="domain" description="Microcystin LR degradation protein MlrC C-terminal" evidence="1">
    <location>
        <begin position="299"/>
        <end position="476"/>
    </location>
</feature>
<evidence type="ECO:0000259" key="1">
    <source>
        <dbReference type="Pfam" id="PF07171"/>
    </source>
</evidence>
<dbReference type="Pfam" id="PF07364">
    <property type="entry name" value="DUF1485"/>
    <property type="match status" value="1"/>
</dbReference>
<proteinExistence type="predicted"/>
<evidence type="ECO:0000259" key="2">
    <source>
        <dbReference type="Pfam" id="PF07364"/>
    </source>
</evidence>
<dbReference type="EMBL" id="UINC01019122">
    <property type="protein sequence ID" value="SVA80817.1"/>
    <property type="molecule type" value="Genomic_DNA"/>
</dbReference>
<organism evidence="3">
    <name type="scientific">marine metagenome</name>
    <dbReference type="NCBI Taxonomy" id="408172"/>
    <lineage>
        <taxon>unclassified sequences</taxon>
        <taxon>metagenomes</taxon>
        <taxon>ecological metagenomes</taxon>
    </lineage>
</organism>
<name>A0A381YWE6_9ZZZZ</name>
<dbReference type="InterPro" id="IPR009197">
    <property type="entry name" value="MlrC"/>
</dbReference>
<dbReference type="InterPro" id="IPR010799">
    <property type="entry name" value="MlrC_C"/>
</dbReference>
<sequence length="505" mass="54571">VTRIGVGGIFIECNHFAGHLADLSAFERSELLYGEELAAKNTGVIGGMVSVLEQEDWEPVPLLYASACPGGMVEARTYEKLKGELLSLLANADELDGILLCLHGAGSAQNAPDLEGDLVHAVRELVGDSVPIVATLDLHAHVTPELLTNADVLLAWETYPHADAFETGQRGARAIVDILAGRLNPVMAMAKVPVVVSAINGRTRLPGPFAEIMNEAKRIERQRDLYSVNPILVHPYLDQPDMGGGVMVVANGNLAEATSIAQSLAEQYWEKRFAFQANTLSPREAIRRGSQLEGGPVLLVETADCCGGGAAGDSVHSLRALLEIAPDSPAIVPVVDPIAAQMAYDAGAGRRVIIRLGHQVDPQWGEPINVEGVVSRLSDGRFTYQGGIWDGRSSCMGPSAVFEIGPIQVLISSNATYDWKTEQLDRLELDIPKSKFIVVKNPMNYQQAYSKVMKAAFILDTPGPTPVNTNSLTYTKMNSQWFPRDWTMMNTKPVVMSSTARYSPS</sequence>